<comment type="function">
    <text evidence="10">Specifically methylates the N1 position of guanosine-37 in various cytoplasmic and mitochondrial tRNAs. Methylation is not dependent on the nature of the nucleoside 5' of the target nucleoside. This is the first step in the biosynthesis of wybutosine (yW), a modified base adjacent to the anticodon of tRNAs and required for accurate decoding.</text>
</comment>
<proteinExistence type="inferred from homology"/>
<gene>
    <name evidence="13" type="ORF">CYME_CMJ080C</name>
</gene>
<feature type="region of interest" description="Disordered" evidence="11">
    <location>
        <begin position="477"/>
        <end position="507"/>
    </location>
</feature>
<evidence type="ECO:0000256" key="6">
    <source>
        <dbReference type="ARBA" id="ARBA00022694"/>
    </source>
</evidence>
<evidence type="ECO:0000256" key="10">
    <source>
        <dbReference type="HAMAP-Rule" id="MF_03152"/>
    </source>
</evidence>
<reference evidence="13 14" key="1">
    <citation type="journal article" date="2004" name="Nature">
        <title>Genome sequence of the ultrasmall unicellular red alga Cyanidioschyzon merolae 10D.</title>
        <authorList>
            <person name="Matsuzaki M."/>
            <person name="Misumi O."/>
            <person name="Shin-i T."/>
            <person name="Maruyama S."/>
            <person name="Takahara M."/>
            <person name="Miyagishima S."/>
            <person name="Mori T."/>
            <person name="Nishida K."/>
            <person name="Yagisawa F."/>
            <person name="Nishida K."/>
            <person name="Yoshida Y."/>
            <person name="Nishimura Y."/>
            <person name="Nakao S."/>
            <person name="Kobayashi T."/>
            <person name="Momoyama Y."/>
            <person name="Higashiyama T."/>
            <person name="Minoda A."/>
            <person name="Sano M."/>
            <person name="Nomoto H."/>
            <person name="Oishi K."/>
            <person name="Hayashi H."/>
            <person name="Ohta F."/>
            <person name="Nishizaka S."/>
            <person name="Haga S."/>
            <person name="Miura S."/>
            <person name="Morishita T."/>
            <person name="Kabeya Y."/>
            <person name="Terasawa K."/>
            <person name="Suzuki Y."/>
            <person name="Ishii Y."/>
            <person name="Asakawa S."/>
            <person name="Takano H."/>
            <person name="Ohta N."/>
            <person name="Kuroiwa H."/>
            <person name="Tanaka K."/>
            <person name="Shimizu N."/>
            <person name="Sugano S."/>
            <person name="Sato N."/>
            <person name="Nozaki H."/>
            <person name="Ogasawara N."/>
            <person name="Kohara Y."/>
            <person name="Kuroiwa T."/>
        </authorList>
    </citation>
    <scope>NUCLEOTIDE SEQUENCE [LARGE SCALE GENOMIC DNA]</scope>
    <source>
        <strain evidence="13 14">10D</strain>
    </source>
</reference>
<dbReference type="InterPro" id="IPR030382">
    <property type="entry name" value="MeTrfase_TRM5/TYW2"/>
</dbReference>
<dbReference type="HAMAP" id="MF_03152">
    <property type="entry name" value="TRM5"/>
    <property type="match status" value="1"/>
</dbReference>
<protein>
    <recommendedName>
        <fullName evidence="10">tRNA (guanine(37)-N1)-methyltransferase</fullName>
        <ecNumber evidence="10">2.1.1.228</ecNumber>
    </recommendedName>
    <alternativeName>
        <fullName evidence="10">M1G-methyltransferase</fullName>
    </alternativeName>
    <alternativeName>
        <fullName evidence="10">tRNA [GM37] methyltransferase</fullName>
    </alternativeName>
    <alternativeName>
        <fullName evidence="10">tRNA methyltransferase 5 homolog</fullName>
    </alternativeName>
</protein>
<accession>M1VCE5</accession>
<dbReference type="Pfam" id="PF02475">
    <property type="entry name" value="TRM5-TYW2_MTfase"/>
    <property type="match status" value="1"/>
</dbReference>
<dbReference type="InterPro" id="IPR025792">
    <property type="entry name" value="tRNA_Gua_MeTrfase_euk"/>
</dbReference>
<reference evidence="13 14" key="2">
    <citation type="journal article" date="2007" name="BMC Biol.">
        <title>A 100%-complete sequence reveals unusually simple genomic features in the hot-spring red alga Cyanidioschyzon merolae.</title>
        <authorList>
            <person name="Nozaki H."/>
            <person name="Takano H."/>
            <person name="Misumi O."/>
            <person name="Terasawa K."/>
            <person name="Matsuzaki M."/>
            <person name="Maruyama S."/>
            <person name="Nishida K."/>
            <person name="Yagisawa F."/>
            <person name="Yoshida Y."/>
            <person name="Fujiwara T."/>
            <person name="Takio S."/>
            <person name="Tamura K."/>
            <person name="Chung S.J."/>
            <person name="Nakamura S."/>
            <person name="Kuroiwa H."/>
            <person name="Tanaka K."/>
            <person name="Sato N."/>
            <person name="Kuroiwa T."/>
        </authorList>
    </citation>
    <scope>NUCLEOTIDE SEQUENCE [LARGE SCALE GENOMIC DNA]</scope>
    <source>
        <strain evidence="13 14">10D</strain>
    </source>
</reference>
<evidence type="ECO:0000256" key="8">
    <source>
        <dbReference type="ARBA" id="ARBA00023242"/>
    </source>
</evidence>
<dbReference type="InterPro" id="IPR029063">
    <property type="entry name" value="SAM-dependent_MTases_sf"/>
</dbReference>
<dbReference type="Proteomes" id="UP000007014">
    <property type="component" value="Chromosome 10"/>
</dbReference>
<dbReference type="KEGG" id="cme:CYME_CMJ080C"/>
<comment type="similarity">
    <text evidence="1">Belongs to the class I-like SAM-binding methyltransferase superfamily. TRM5/TYW2 family.</text>
</comment>
<dbReference type="RefSeq" id="XP_005534824.1">
    <property type="nucleotide sequence ID" value="XM_005534767.1"/>
</dbReference>
<dbReference type="HOGENOM" id="CLU_022610_2_3_1"/>
<keyword evidence="3 10" id="KW-0489">Methyltransferase</keyword>
<dbReference type="EMBL" id="AP006492">
    <property type="protein sequence ID" value="BAM80217.1"/>
    <property type="molecule type" value="Genomic_DNA"/>
</dbReference>
<dbReference type="PROSITE" id="PS51684">
    <property type="entry name" value="SAM_MT_TRM5_TYW2"/>
    <property type="match status" value="1"/>
</dbReference>
<evidence type="ECO:0000256" key="5">
    <source>
        <dbReference type="ARBA" id="ARBA00022691"/>
    </source>
</evidence>
<feature type="binding site" evidence="10">
    <location>
        <begin position="368"/>
        <end position="369"/>
    </location>
    <ligand>
        <name>S-adenosyl-L-methionine</name>
        <dbReference type="ChEBI" id="CHEBI:59789"/>
    </ligand>
</feature>
<dbReference type="eggNOG" id="KOG2078">
    <property type="taxonomic scope" value="Eukaryota"/>
</dbReference>
<evidence type="ECO:0000256" key="9">
    <source>
        <dbReference type="ARBA" id="ARBA00047783"/>
    </source>
</evidence>
<evidence type="ECO:0000256" key="2">
    <source>
        <dbReference type="ARBA" id="ARBA00022490"/>
    </source>
</evidence>
<keyword evidence="7 10" id="KW-0496">Mitochondrion</keyword>
<dbReference type="Pfam" id="PF25133">
    <property type="entry name" value="TYW2_N_2"/>
    <property type="match status" value="1"/>
</dbReference>
<dbReference type="Gene3D" id="3.30.300.110">
    <property type="entry name" value="Met-10+ protein-like domains"/>
    <property type="match status" value="1"/>
</dbReference>
<feature type="binding site" evidence="10">
    <location>
        <begin position="397"/>
        <end position="398"/>
    </location>
    <ligand>
        <name>S-adenosyl-L-methionine</name>
        <dbReference type="ChEBI" id="CHEBI:59789"/>
    </ligand>
</feature>
<keyword evidence="4 10" id="KW-0808">Transferase</keyword>
<dbReference type="CDD" id="cd02440">
    <property type="entry name" value="AdoMet_MTases"/>
    <property type="match status" value="1"/>
</dbReference>
<keyword evidence="6 10" id="KW-0819">tRNA processing</keyword>
<evidence type="ECO:0000256" key="1">
    <source>
        <dbReference type="ARBA" id="ARBA00009775"/>
    </source>
</evidence>
<keyword evidence="2 10" id="KW-0963">Cytoplasm</keyword>
<dbReference type="OMA" id="NCMVFAN"/>
<dbReference type="SUPFAM" id="SSF53335">
    <property type="entry name" value="S-adenosyl-L-methionine-dependent methyltransferases"/>
    <property type="match status" value="1"/>
</dbReference>
<feature type="domain" description="SAM-dependent methyltransferase TRM5/TYW2-type" evidence="12">
    <location>
        <begin position="171"/>
        <end position="539"/>
    </location>
</feature>
<comment type="similarity">
    <text evidence="10">Belongs to the TRM5 / TYW2 family.</text>
</comment>
<dbReference type="AlphaFoldDB" id="M1VCE5"/>
<comment type="subunit">
    <text evidence="10">Monomer.</text>
</comment>
<feature type="binding site" evidence="10">
    <location>
        <position position="262"/>
    </location>
    <ligand>
        <name>S-adenosyl-L-methionine</name>
        <dbReference type="ChEBI" id="CHEBI:59789"/>
    </ligand>
</feature>
<comment type="catalytic activity">
    <reaction evidence="9 10">
        <text>guanosine(37) in tRNA + S-adenosyl-L-methionine = N(1)-methylguanosine(37) in tRNA + S-adenosyl-L-homocysteine + H(+)</text>
        <dbReference type="Rhea" id="RHEA:36899"/>
        <dbReference type="Rhea" id="RHEA-COMP:10145"/>
        <dbReference type="Rhea" id="RHEA-COMP:10147"/>
        <dbReference type="ChEBI" id="CHEBI:15378"/>
        <dbReference type="ChEBI" id="CHEBI:57856"/>
        <dbReference type="ChEBI" id="CHEBI:59789"/>
        <dbReference type="ChEBI" id="CHEBI:73542"/>
        <dbReference type="ChEBI" id="CHEBI:74269"/>
        <dbReference type="EC" id="2.1.1.228"/>
    </reaction>
</comment>
<dbReference type="InterPro" id="IPR056744">
    <property type="entry name" value="TRM5/TYW2-like_N"/>
</dbReference>
<dbReference type="InterPro" id="IPR056743">
    <property type="entry name" value="TRM5-TYW2-like_MTfase"/>
</dbReference>
<evidence type="ECO:0000313" key="14">
    <source>
        <dbReference type="Proteomes" id="UP000007014"/>
    </source>
</evidence>
<organism evidence="13 14">
    <name type="scientific">Cyanidioschyzon merolae (strain NIES-3377 / 10D)</name>
    <name type="common">Unicellular red alga</name>
    <dbReference type="NCBI Taxonomy" id="280699"/>
    <lineage>
        <taxon>Eukaryota</taxon>
        <taxon>Rhodophyta</taxon>
        <taxon>Bangiophyceae</taxon>
        <taxon>Cyanidiales</taxon>
        <taxon>Cyanidiaceae</taxon>
        <taxon>Cyanidioschyzon</taxon>
    </lineage>
</organism>
<sequence length="550" mass="61559">MATHSEATHNEICAGVPAELKTRFQQEWVVYAVRVPLAEVATARRMLSPRHVLRLARKRSVVAPSPNHTASDQVRIILLRYLAGQQPREQFLPQESNFSTDFQSRDVAALVHMLNEERSGTRSSEANGAVTREWKESMFTTYPLKLDYDDFGHDDVLRQLLPASIPVPKAFEATGHVLHLNLRDVHHPYKYLIGQVLREKIPGIRVVVNKAANVGGVFRTFEMEVLAAVPGCSLETCVRENGCVFHVDMSRVYWNSRLETEHRRVIDAIRTLHGSTQTGLDADPRDVSRIDERKQMIFADGSEPLRDSSKLPLVTPPVAAGPNAVPHTAASMRLSSGQKPVLVADAFAGIGPFAVPLAKHGFIVYANDINPDAVEYLDRNIRENRIPPGRCTTCCMDARAFLKKLLHSDRLPIQHIIMNLPAEAIHFLDALVGSIAPANPLPYIYCYCFAHGENAYEWIVDQMNEVFDAALQRNSGKAAEEVNPTRHAGTDAAPIDRHSKRPRVDSFQLDPDRDQLRVRCVRHVAPEKYMYCVEFRLPESLARPNGSESA</sequence>
<name>M1VCE5_CYAM1</name>
<dbReference type="FunFam" id="3.30.300.110:FF:000001">
    <property type="entry name" value="tRNA (guanine(37)-N1)-methyltransferase"/>
    <property type="match status" value="1"/>
</dbReference>
<dbReference type="GO" id="GO:0005759">
    <property type="term" value="C:mitochondrial matrix"/>
    <property type="evidence" value="ECO:0007669"/>
    <property type="project" value="UniProtKB-SubCell"/>
</dbReference>
<keyword evidence="5 10" id="KW-0949">S-adenosyl-L-methionine</keyword>
<dbReference type="EC" id="2.1.1.228" evidence="10"/>
<evidence type="ECO:0000256" key="11">
    <source>
        <dbReference type="SAM" id="MobiDB-lite"/>
    </source>
</evidence>
<dbReference type="PANTHER" id="PTHR23245:SF36">
    <property type="entry name" value="TRNA (GUANINE(37)-N1)-METHYLTRANSFERASE"/>
    <property type="match status" value="1"/>
</dbReference>
<dbReference type="GO" id="GO:0052906">
    <property type="term" value="F:tRNA (guanine(37)-N1)-methyltransferase activity"/>
    <property type="evidence" value="ECO:0007669"/>
    <property type="project" value="UniProtKB-UniRule"/>
</dbReference>
<feature type="binding site" evidence="10">
    <location>
        <position position="419"/>
    </location>
    <ligand>
        <name>S-adenosyl-L-methionine</name>
        <dbReference type="ChEBI" id="CHEBI:59789"/>
    </ligand>
</feature>
<dbReference type="OrthoDB" id="408788at2759"/>
<dbReference type="STRING" id="280699.M1VCE5"/>
<dbReference type="GO" id="GO:0002939">
    <property type="term" value="P:tRNA N1-guanine methylation"/>
    <property type="evidence" value="ECO:0007669"/>
    <property type="project" value="TreeGrafter"/>
</dbReference>
<evidence type="ECO:0000256" key="3">
    <source>
        <dbReference type="ARBA" id="ARBA00022603"/>
    </source>
</evidence>
<evidence type="ECO:0000256" key="7">
    <source>
        <dbReference type="ARBA" id="ARBA00023128"/>
    </source>
</evidence>
<keyword evidence="8 10" id="KW-0539">Nucleus</keyword>
<dbReference type="GeneID" id="16994174"/>
<dbReference type="PANTHER" id="PTHR23245">
    <property type="entry name" value="TRNA METHYLTRANSFERASE"/>
    <property type="match status" value="1"/>
</dbReference>
<keyword evidence="14" id="KW-1185">Reference proteome</keyword>
<dbReference type="GO" id="GO:0070901">
    <property type="term" value="P:mitochondrial tRNA methylation"/>
    <property type="evidence" value="ECO:0007669"/>
    <property type="project" value="UniProtKB-ARBA"/>
</dbReference>
<dbReference type="Gramene" id="CMJ080CT">
    <property type="protein sequence ID" value="CMJ080CT"/>
    <property type="gene ID" value="CMJ080C"/>
</dbReference>
<evidence type="ECO:0000259" key="12">
    <source>
        <dbReference type="PROSITE" id="PS51684"/>
    </source>
</evidence>
<dbReference type="GO" id="GO:0005634">
    <property type="term" value="C:nucleus"/>
    <property type="evidence" value="ECO:0007669"/>
    <property type="project" value="UniProtKB-SubCell"/>
</dbReference>
<dbReference type="Gene3D" id="3.40.50.150">
    <property type="entry name" value="Vaccinia Virus protein VP39"/>
    <property type="match status" value="1"/>
</dbReference>
<comment type="subcellular location">
    <subcellularLocation>
        <location evidence="10">Mitochondrion matrix</location>
    </subcellularLocation>
    <subcellularLocation>
        <location evidence="10">Nucleus</location>
    </subcellularLocation>
    <subcellularLocation>
        <location evidence="10">Cytoplasm</location>
    </subcellularLocation>
    <text evidence="10">Predominantly in the mitochondria and in the nucleus.</text>
</comment>
<evidence type="ECO:0000313" key="13">
    <source>
        <dbReference type="EMBL" id="BAM80217.1"/>
    </source>
</evidence>
<evidence type="ECO:0000256" key="4">
    <source>
        <dbReference type="ARBA" id="ARBA00022679"/>
    </source>
</evidence>